<protein>
    <submittedName>
        <fullName evidence="2">Uncharacterized protein</fullName>
    </submittedName>
</protein>
<sequence>MLKKYISELENKLSVLLDEARSKKERTKKLKSKYYFDGQSDAFGQILLDLKKLQYEFEFHADDDAESVEKNATTKRTRRPRRSKENVESPEDKYPQEAELLKEAKAGGLIVQKSSHYFYEAFTSGKQPGHVQGRINVLKELANEEVAQKIREKLAELSQAQVS</sequence>
<organism evidence="2 3">
    <name type="scientific">candidate division KSB3 bacterium</name>
    <dbReference type="NCBI Taxonomy" id="2044937"/>
    <lineage>
        <taxon>Bacteria</taxon>
        <taxon>candidate division KSB3</taxon>
    </lineage>
</organism>
<gene>
    <name evidence="2" type="ORF">CSB45_03445</name>
</gene>
<feature type="compositionally biased region" description="Basic and acidic residues" evidence="1">
    <location>
        <begin position="83"/>
        <end position="96"/>
    </location>
</feature>
<evidence type="ECO:0000313" key="3">
    <source>
        <dbReference type="Proteomes" id="UP000229740"/>
    </source>
</evidence>
<accession>A0A2G6EA12</accession>
<dbReference type="AlphaFoldDB" id="A0A2G6EA12"/>
<dbReference type="Proteomes" id="UP000229740">
    <property type="component" value="Unassembled WGS sequence"/>
</dbReference>
<dbReference type="EMBL" id="PDPS01000022">
    <property type="protein sequence ID" value="PID58611.1"/>
    <property type="molecule type" value="Genomic_DNA"/>
</dbReference>
<comment type="caution">
    <text evidence="2">The sequence shown here is derived from an EMBL/GenBank/DDBJ whole genome shotgun (WGS) entry which is preliminary data.</text>
</comment>
<proteinExistence type="predicted"/>
<feature type="region of interest" description="Disordered" evidence="1">
    <location>
        <begin position="66"/>
        <end position="96"/>
    </location>
</feature>
<reference evidence="2 3" key="1">
    <citation type="submission" date="2017-10" db="EMBL/GenBank/DDBJ databases">
        <title>Novel microbial diversity and functional potential in the marine mammal oral microbiome.</title>
        <authorList>
            <person name="Dudek N.K."/>
            <person name="Sun C.L."/>
            <person name="Burstein D."/>
            <person name="Kantor R.S."/>
            <person name="Aliaga Goltsman D.S."/>
            <person name="Bik E.M."/>
            <person name="Thomas B.C."/>
            <person name="Banfield J.F."/>
            <person name="Relman D.A."/>
        </authorList>
    </citation>
    <scope>NUCLEOTIDE SEQUENCE [LARGE SCALE GENOMIC DNA]</scope>
    <source>
        <strain evidence="2">DOLZORAL124_49_17</strain>
    </source>
</reference>
<feature type="compositionally biased region" description="Basic residues" evidence="1">
    <location>
        <begin position="73"/>
        <end position="82"/>
    </location>
</feature>
<evidence type="ECO:0000256" key="1">
    <source>
        <dbReference type="SAM" id="MobiDB-lite"/>
    </source>
</evidence>
<name>A0A2G6EA12_9BACT</name>
<evidence type="ECO:0000313" key="2">
    <source>
        <dbReference type="EMBL" id="PID58611.1"/>
    </source>
</evidence>